<dbReference type="PRINTS" id="PR00326">
    <property type="entry name" value="GTP1OBG"/>
</dbReference>
<dbReference type="GO" id="GO:0070181">
    <property type="term" value="F:small ribosomal subunit rRNA binding"/>
    <property type="evidence" value="ECO:0007669"/>
    <property type="project" value="UniProtKB-UniRule"/>
</dbReference>
<evidence type="ECO:0000256" key="8">
    <source>
        <dbReference type="RuleBase" id="RU003761"/>
    </source>
</evidence>
<evidence type="ECO:0000256" key="2">
    <source>
        <dbReference type="ARBA" id="ARBA00020484"/>
    </source>
</evidence>
<keyword evidence="12" id="KW-1185">Reference proteome</keyword>
<evidence type="ECO:0000259" key="9">
    <source>
        <dbReference type="PROSITE" id="PS50823"/>
    </source>
</evidence>
<dbReference type="Gene3D" id="3.40.50.300">
    <property type="entry name" value="P-loop containing nucleotide triphosphate hydrolases"/>
    <property type="match status" value="1"/>
</dbReference>
<accession>A0A5D0MIQ8</accession>
<dbReference type="SUPFAM" id="SSF52540">
    <property type="entry name" value="P-loop containing nucleoside triphosphate hydrolases"/>
    <property type="match status" value="1"/>
</dbReference>
<dbReference type="PROSITE" id="PS50823">
    <property type="entry name" value="KH_TYPE_2"/>
    <property type="match status" value="1"/>
</dbReference>
<dbReference type="AlphaFoldDB" id="A0A5D0MIQ8"/>
<keyword evidence="5 6" id="KW-0342">GTP-binding</keyword>
<organism evidence="11 12">
    <name type="scientific">Candidatus Mcinerneyibacterium aminivorans</name>
    <dbReference type="NCBI Taxonomy" id="2703815"/>
    <lineage>
        <taxon>Bacteria</taxon>
        <taxon>Candidatus Macinerneyibacteriota</taxon>
        <taxon>Candidatus Mcinerneyibacteria</taxon>
        <taxon>Candidatus Mcinerneyibacteriales</taxon>
        <taxon>Candidatus Mcinerneyibacteriaceae</taxon>
        <taxon>Candidatus Mcinerneyibacterium</taxon>
    </lineage>
</organism>
<dbReference type="GO" id="GO:0005829">
    <property type="term" value="C:cytosol"/>
    <property type="evidence" value="ECO:0007669"/>
    <property type="project" value="TreeGrafter"/>
</dbReference>
<dbReference type="InterPro" id="IPR005662">
    <property type="entry name" value="GTPase_Era-like"/>
</dbReference>
<feature type="region of interest" description="G4" evidence="7">
    <location>
        <begin position="121"/>
        <end position="124"/>
    </location>
</feature>
<feature type="region of interest" description="G5" evidence="7">
    <location>
        <begin position="150"/>
        <end position="152"/>
    </location>
</feature>
<dbReference type="GO" id="GO:0005886">
    <property type="term" value="C:plasma membrane"/>
    <property type="evidence" value="ECO:0007669"/>
    <property type="project" value="UniProtKB-SubCell"/>
</dbReference>
<evidence type="ECO:0000256" key="3">
    <source>
        <dbReference type="ARBA" id="ARBA00022741"/>
    </source>
</evidence>
<dbReference type="GO" id="GO:0005525">
    <property type="term" value="F:GTP binding"/>
    <property type="evidence" value="ECO:0007669"/>
    <property type="project" value="UniProtKB-UniRule"/>
</dbReference>
<keyword evidence="6" id="KW-1003">Cell membrane</keyword>
<dbReference type="NCBIfam" id="TIGR00436">
    <property type="entry name" value="era"/>
    <property type="match status" value="1"/>
</dbReference>
<feature type="region of interest" description="G3" evidence="7">
    <location>
        <begin position="59"/>
        <end position="62"/>
    </location>
</feature>
<evidence type="ECO:0000259" key="10">
    <source>
        <dbReference type="PROSITE" id="PS51713"/>
    </source>
</evidence>
<dbReference type="PROSITE" id="PS51713">
    <property type="entry name" value="G_ERA"/>
    <property type="match status" value="1"/>
</dbReference>
<feature type="domain" description="Era-type G" evidence="10">
    <location>
        <begin position="2"/>
        <end position="171"/>
    </location>
</feature>
<dbReference type="InterPro" id="IPR009019">
    <property type="entry name" value="KH_sf_prok-type"/>
</dbReference>
<protein>
    <recommendedName>
        <fullName evidence="2 6">GTPase Era</fullName>
    </recommendedName>
</protein>
<dbReference type="InterPro" id="IPR006073">
    <property type="entry name" value="GTP-bd"/>
</dbReference>
<dbReference type="GO" id="GO:0043024">
    <property type="term" value="F:ribosomal small subunit binding"/>
    <property type="evidence" value="ECO:0007669"/>
    <property type="project" value="TreeGrafter"/>
</dbReference>
<comment type="similarity">
    <text evidence="1 6 7 8">Belongs to the TRAFAC class TrmE-Era-EngA-EngB-Septin-like GTPase superfamily. Era GTPase family.</text>
</comment>
<dbReference type="PANTHER" id="PTHR42698">
    <property type="entry name" value="GTPASE ERA"/>
    <property type="match status" value="1"/>
</dbReference>
<feature type="binding site" evidence="6">
    <location>
        <begin position="59"/>
        <end position="63"/>
    </location>
    <ligand>
        <name>GTP</name>
        <dbReference type="ChEBI" id="CHEBI:37565"/>
    </ligand>
</feature>
<evidence type="ECO:0000256" key="5">
    <source>
        <dbReference type="ARBA" id="ARBA00023134"/>
    </source>
</evidence>
<dbReference type="Proteomes" id="UP000324143">
    <property type="component" value="Unassembled WGS sequence"/>
</dbReference>
<evidence type="ECO:0000256" key="4">
    <source>
        <dbReference type="ARBA" id="ARBA00022884"/>
    </source>
</evidence>
<comment type="subunit">
    <text evidence="6">Monomer.</text>
</comment>
<feature type="binding site" evidence="6">
    <location>
        <begin position="10"/>
        <end position="17"/>
    </location>
    <ligand>
        <name>GTP</name>
        <dbReference type="ChEBI" id="CHEBI:37565"/>
    </ligand>
</feature>
<comment type="caution">
    <text evidence="11">The sequence shown here is derived from an EMBL/GenBank/DDBJ whole genome shotgun (WGS) entry which is preliminary data.</text>
</comment>
<name>A0A5D0MIQ8_9BACT</name>
<keyword evidence="6" id="KW-0690">Ribosome biogenesis</keyword>
<evidence type="ECO:0000256" key="7">
    <source>
        <dbReference type="PROSITE-ProRule" id="PRU01050"/>
    </source>
</evidence>
<sequence length="290" mass="33431">MKSGFVTVIGQPNVGKSSLINSFVKNKISIVTPKPQTTRDQIQAVAHWQDLNTQVVFIDTPGIFKPRRKLDKAMVSRAKKSIKEIELILYMVDAKYKFNERDKKIWNSVELPKDKVFIVLNKTDLISEDEVLESIVKINEYTGIEDIVPVSVLENKNMDKLKNAIVKKLPEGPTYYPSEMLTDKDKKFIISELIRETIINNVYEEIPYVVAISVKDFSDKYIKASIICEQNSQKGILIGKNGKMIKKIGSDSREKIEKFLDRKIYLDLVVNVMKNWRKDKRVLRDLGYID</sequence>
<dbReference type="InterPro" id="IPR027417">
    <property type="entry name" value="P-loop_NTPase"/>
</dbReference>
<dbReference type="NCBIfam" id="NF000908">
    <property type="entry name" value="PRK00089.1"/>
    <property type="match status" value="1"/>
</dbReference>
<dbReference type="InterPro" id="IPR030388">
    <property type="entry name" value="G_ERA_dom"/>
</dbReference>
<dbReference type="PANTHER" id="PTHR42698:SF1">
    <property type="entry name" value="GTPASE ERA, MITOCHONDRIAL"/>
    <property type="match status" value="1"/>
</dbReference>
<dbReference type="InterPro" id="IPR004044">
    <property type="entry name" value="KH_dom_type_2"/>
</dbReference>
<keyword evidence="4 6" id="KW-0694">RNA-binding</keyword>
<evidence type="ECO:0000313" key="11">
    <source>
        <dbReference type="EMBL" id="TYB31401.1"/>
    </source>
</evidence>
<proteinExistence type="inferred from homology"/>
<keyword evidence="6" id="KW-0472">Membrane</keyword>
<feature type="binding site" evidence="6">
    <location>
        <begin position="121"/>
        <end position="124"/>
    </location>
    <ligand>
        <name>GTP</name>
        <dbReference type="ChEBI" id="CHEBI:37565"/>
    </ligand>
</feature>
<keyword evidence="6" id="KW-0963">Cytoplasm</keyword>
<dbReference type="Pfam" id="PF01926">
    <property type="entry name" value="MMR_HSR1"/>
    <property type="match status" value="1"/>
</dbReference>
<evidence type="ECO:0000313" key="12">
    <source>
        <dbReference type="Proteomes" id="UP000324143"/>
    </source>
</evidence>
<dbReference type="InterPro" id="IPR005225">
    <property type="entry name" value="Small_GTP-bd"/>
</dbReference>
<dbReference type="NCBIfam" id="TIGR00231">
    <property type="entry name" value="small_GTP"/>
    <property type="match status" value="1"/>
</dbReference>
<dbReference type="EMBL" id="VSIX01000035">
    <property type="protein sequence ID" value="TYB31401.1"/>
    <property type="molecule type" value="Genomic_DNA"/>
</dbReference>
<reference evidence="11" key="1">
    <citation type="submission" date="2019-08" db="EMBL/GenBank/DDBJ databases">
        <title>Genomic characterization of a novel candidate phylum (ARYD3) from a high temperature, high salinity tertiary oil reservoir in north central Oklahoma, USA.</title>
        <authorList>
            <person name="Youssef N.H."/>
            <person name="Yadav A."/>
            <person name="Elshahed M.S."/>
        </authorList>
    </citation>
    <scope>NUCLEOTIDE SEQUENCE [LARGE SCALE GENOMIC DNA]</scope>
    <source>
        <strain evidence="11">ARYD3</strain>
    </source>
</reference>
<dbReference type="InterPro" id="IPR015946">
    <property type="entry name" value="KH_dom-like_a/b"/>
</dbReference>
<dbReference type="CDD" id="cd04163">
    <property type="entry name" value="Era"/>
    <property type="match status" value="1"/>
</dbReference>
<feature type="region of interest" description="G2" evidence="7">
    <location>
        <begin position="36"/>
        <end position="40"/>
    </location>
</feature>
<dbReference type="SUPFAM" id="SSF54814">
    <property type="entry name" value="Prokaryotic type KH domain (KH-domain type II)"/>
    <property type="match status" value="1"/>
</dbReference>
<feature type="domain" description="KH type-2" evidence="9">
    <location>
        <begin position="190"/>
        <end position="274"/>
    </location>
</feature>
<feature type="region of interest" description="G1" evidence="7">
    <location>
        <begin position="10"/>
        <end position="17"/>
    </location>
</feature>
<comment type="subcellular location">
    <subcellularLocation>
        <location evidence="6">Cytoplasm</location>
    </subcellularLocation>
    <subcellularLocation>
        <location evidence="6">Cell membrane</location>
        <topology evidence="6">Peripheral membrane protein</topology>
    </subcellularLocation>
</comment>
<evidence type="ECO:0000256" key="6">
    <source>
        <dbReference type="HAMAP-Rule" id="MF_00367"/>
    </source>
</evidence>
<comment type="function">
    <text evidence="6">An essential GTPase that binds both GDP and GTP, with rapid nucleotide exchange. Plays a role in 16S rRNA processing and 30S ribosomal subunit biogenesis and possibly also in cell cycle regulation and energy metabolism.</text>
</comment>
<evidence type="ECO:0000256" key="1">
    <source>
        <dbReference type="ARBA" id="ARBA00007921"/>
    </source>
</evidence>
<dbReference type="GO" id="GO:0000028">
    <property type="term" value="P:ribosomal small subunit assembly"/>
    <property type="evidence" value="ECO:0007669"/>
    <property type="project" value="TreeGrafter"/>
</dbReference>
<dbReference type="Pfam" id="PF07650">
    <property type="entry name" value="KH_2"/>
    <property type="match status" value="1"/>
</dbReference>
<keyword evidence="6" id="KW-0699">rRNA-binding</keyword>
<dbReference type="CDD" id="cd22534">
    <property type="entry name" value="KH-II_Era"/>
    <property type="match status" value="1"/>
</dbReference>
<gene>
    <name evidence="6" type="primary">era</name>
    <name evidence="11" type="ORF">FXF47_04485</name>
</gene>
<dbReference type="Gene3D" id="3.30.300.20">
    <property type="match status" value="1"/>
</dbReference>
<keyword evidence="3 6" id="KW-0547">Nucleotide-binding</keyword>
<dbReference type="HAMAP" id="MF_00367">
    <property type="entry name" value="GTPase_Era"/>
    <property type="match status" value="1"/>
</dbReference>
<dbReference type="GO" id="GO:0003924">
    <property type="term" value="F:GTPase activity"/>
    <property type="evidence" value="ECO:0007669"/>
    <property type="project" value="UniProtKB-UniRule"/>
</dbReference>